<evidence type="ECO:0000256" key="1">
    <source>
        <dbReference type="SAM" id="MobiDB-lite"/>
    </source>
</evidence>
<protein>
    <submittedName>
        <fullName evidence="2">Uncharacterized protein</fullName>
    </submittedName>
</protein>
<reference evidence="2 3" key="1">
    <citation type="submission" date="2018-11" db="EMBL/GenBank/DDBJ databases">
        <authorList>
            <consortium name="Pathogen Informatics"/>
        </authorList>
    </citation>
    <scope>NUCLEOTIDE SEQUENCE [LARGE SCALE GENOMIC DNA]</scope>
    <source>
        <strain evidence="2 3">Zambia</strain>
    </source>
</reference>
<keyword evidence="3" id="KW-1185">Reference proteome</keyword>
<dbReference type="EMBL" id="UZAI01016823">
    <property type="protein sequence ID" value="VDP16675.1"/>
    <property type="molecule type" value="Genomic_DNA"/>
</dbReference>
<proteinExistence type="predicted"/>
<feature type="compositionally biased region" description="Basic and acidic residues" evidence="1">
    <location>
        <begin position="98"/>
        <end position="122"/>
    </location>
</feature>
<name>A0A183MFF5_9TREM</name>
<gene>
    <name evidence="2" type="ORF">SMRZ_LOCUS14780</name>
</gene>
<evidence type="ECO:0000313" key="3">
    <source>
        <dbReference type="Proteomes" id="UP000277204"/>
    </source>
</evidence>
<dbReference type="Proteomes" id="UP000277204">
    <property type="component" value="Unassembled WGS sequence"/>
</dbReference>
<sequence>MVVGGSQQETLDSDFVLPGTRQQDVPVILNELVLADGFDPVSPSLTVRDVTTGLSGPRPTSCADQQSKSSIPTIEEHWELKTTVNQRQSQALQYKYQEHITPRNGDRHEKNEQQLDGTRKEGPGQSGLDNAGGRPMLHWGSRLDISIIRVRIKSMATALAGKRISQSVKEHRTRVNDITVNRLGDNYKEDKNETHVKLLERKE</sequence>
<evidence type="ECO:0000313" key="2">
    <source>
        <dbReference type="EMBL" id="VDP16675.1"/>
    </source>
</evidence>
<feature type="region of interest" description="Disordered" evidence="1">
    <location>
        <begin position="98"/>
        <end position="135"/>
    </location>
</feature>
<organism evidence="2 3">
    <name type="scientific">Schistosoma margrebowiei</name>
    <dbReference type="NCBI Taxonomy" id="48269"/>
    <lineage>
        <taxon>Eukaryota</taxon>
        <taxon>Metazoa</taxon>
        <taxon>Spiralia</taxon>
        <taxon>Lophotrochozoa</taxon>
        <taxon>Platyhelminthes</taxon>
        <taxon>Trematoda</taxon>
        <taxon>Digenea</taxon>
        <taxon>Strigeidida</taxon>
        <taxon>Schistosomatoidea</taxon>
        <taxon>Schistosomatidae</taxon>
        <taxon>Schistosoma</taxon>
    </lineage>
</organism>
<accession>A0A183MFF5</accession>
<dbReference type="AlphaFoldDB" id="A0A183MFF5"/>